<keyword evidence="3 8" id="KW-0808">Transferase</keyword>
<feature type="domain" description="Aminotransferase class I/classII large" evidence="7">
    <location>
        <begin position="19"/>
        <end position="395"/>
    </location>
</feature>
<evidence type="ECO:0000256" key="4">
    <source>
        <dbReference type="ARBA" id="ARBA00022898"/>
    </source>
</evidence>
<dbReference type="InterPro" id="IPR050087">
    <property type="entry name" value="AON_synthase_class-II"/>
</dbReference>
<dbReference type="PROSITE" id="PS00599">
    <property type="entry name" value="AA_TRANSFER_CLASS_2"/>
    <property type="match status" value="1"/>
</dbReference>
<evidence type="ECO:0000259" key="7">
    <source>
        <dbReference type="Pfam" id="PF00155"/>
    </source>
</evidence>
<reference evidence="8 9" key="1">
    <citation type="journal article" date="2018" name="Biotechnol. Biofuels">
        <title>Integrative visual omics of the white-rot fungus Polyporus brumalis exposes the biotechnological potential of its oxidative enzymes for delignifying raw plant biomass.</title>
        <authorList>
            <person name="Miyauchi S."/>
            <person name="Rancon A."/>
            <person name="Drula E."/>
            <person name="Hage H."/>
            <person name="Chaduli D."/>
            <person name="Favel A."/>
            <person name="Grisel S."/>
            <person name="Henrissat B."/>
            <person name="Herpoel-Gimbert I."/>
            <person name="Ruiz-Duenas F.J."/>
            <person name="Chevret D."/>
            <person name="Hainaut M."/>
            <person name="Lin J."/>
            <person name="Wang M."/>
            <person name="Pangilinan J."/>
            <person name="Lipzen A."/>
            <person name="Lesage-Meessen L."/>
            <person name="Navarro D."/>
            <person name="Riley R."/>
            <person name="Grigoriev I.V."/>
            <person name="Zhou S."/>
            <person name="Raouche S."/>
            <person name="Rosso M.N."/>
        </authorList>
    </citation>
    <scope>NUCLEOTIDE SEQUENCE [LARGE SCALE GENOMIC DNA]</scope>
    <source>
        <strain evidence="8 9">BRFM 1820</strain>
    </source>
</reference>
<dbReference type="Pfam" id="PF00155">
    <property type="entry name" value="Aminotran_1_2"/>
    <property type="match status" value="1"/>
</dbReference>
<dbReference type="GO" id="GO:0030170">
    <property type="term" value="F:pyridoxal phosphate binding"/>
    <property type="evidence" value="ECO:0007669"/>
    <property type="project" value="InterPro"/>
</dbReference>
<dbReference type="AlphaFoldDB" id="A0A371CQ10"/>
<dbReference type="InterPro" id="IPR015421">
    <property type="entry name" value="PyrdxlP-dep_Trfase_major"/>
</dbReference>
<gene>
    <name evidence="8" type="ORF">OH76DRAFT_1362956</name>
</gene>
<evidence type="ECO:0000256" key="5">
    <source>
        <dbReference type="RuleBase" id="RU003693"/>
    </source>
</evidence>
<evidence type="ECO:0000256" key="1">
    <source>
        <dbReference type="ARBA" id="ARBA00001933"/>
    </source>
</evidence>
<organism evidence="8 9">
    <name type="scientific">Lentinus brumalis</name>
    <dbReference type="NCBI Taxonomy" id="2498619"/>
    <lineage>
        <taxon>Eukaryota</taxon>
        <taxon>Fungi</taxon>
        <taxon>Dikarya</taxon>
        <taxon>Basidiomycota</taxon>
        <taxon>Agaricomycotina</taxon>
        <taxon>Agaricomycetes</taxon>
        <taxon>Polyporales</taxon>
        <taxon>Polyporaceae</taxon>
        <taxon>Lentinus</taxon>
    </lineage>
</organism>
<dbReference type="PANTHER" id="PTHR13693:SF77">
    <property type="entry name" value="8-AMINO-7-OXONONANOATE SYNTHASE"/>
    <property type="match status" value="1"/>
</dbReference>
<keyword evidence="4 5" id="KW-0663">Pyridoxal phosphate</keyword>
<dbReference type="InterPro" id="IPR001917">
    <property type="entry name" value="Aminotrans_II_pyridoxalP_BS"/>
</dbReference>
<dbReference type="OrthoDB" id="2382073at2759"/>
<dbReference type="GO" id="GO:0016740">
    <property type="term" value="F:transferase activity"/>
    <property type="evidence" value="ECO:0007669"/>
    <property type="project" value="UniProtKB-KW"/>
</dbReference>
<evidence type="ECO:0000256" key="3">
    <source>
        <dbReference type="ARBA" id="ARBA00022679"/>
    </source>
</evidence>
<dbReference type="GO" id="GO:0009102">
    <property type="term" value="P:biotin biosynthetic process"/>
    <property type="evidence" value="ECO:0007669"/>
    <property type="project" value="TreeGrafter"/>
</dbReference>
<protein>
    <submittedName>
        <fullName evidence="8">PLP-dependent transferase</fullName>
    </submittedName>
</protein>
<name>A0A371CQ10_9APHY</name>
<accession>A0A371CQ10</accession>
<keyword evidence="9" id="KW-1185">Reference proteome</keyword>
<dbReference type="Gene3D" id="3.90.1150.10">
    <property type="entry name" value="Aspartate Aminotransferase, domain 1"/>
    <property type="match status" value="1"/>
</dbReference>
<feature type="region of interest" description="Disordered" evidence="6">
    <location>
        <begin position="406"/>
        <end position="425"/>
    </location>
</feature>
<dbReference type="InterPro" id="IPR015424">
    <property type="entry name" value="PyrdxlP-dep_Trfase"/>
</dbReference>
<dbReference type="Proteomes" id="UP000256964">
    <property type="component" value="Unassembled WGS sequence"/>
</dbReference>
<evidence type="ECO:0000313" key="9">
    <source>
        <dbReference type="Proteomes" id="UP000256964"/>
    </source>
</evidence>
<dbReference type="InterPro" id="IPR004839">
    <property type="entry name" value="Aminotransferase_I/II_large"/>
</dbReference>
<dbReference type="STRING" id="139420.A0A371CQ10"/>
<dbReference type="EMBL" id="KZ857486">
    <property type="protein sequence ID" value="RDX42380.1"/>
    <property type="molecule type" value="Genomic_DNA"/>
</dbReference>
<dbReference type="Gene3D" id="3.40.640.10">
    <property type="entry name" value="Type I PLP-dependent aspartate aminotransferase-like (Major domain)"/>
    <property type="match status" value="1"/>
</dbReference>
<dbReference type="SUPFAM" id="SSF53383">
    <property type="entry name" value="PLP-dependent transferases"/>
    <property type="match status" value="1"/>
</dbReference>
<comment type="similarity">
    <text evidence="2">Belongs to the class-II pyridoxal-phosphate-dependent aminotransferase family. BioF subfamily.</text>
</comment>
<dbReference type="InterPro" id="IPR015422">
    <property type="entry name" value="PyrdxlP-dep_Trfase_small"/>
</dbReference>
<dbReference type="PANTHER" id="PTHR13693">
    <property type="entry name" value="CLASS II AMINOTRANSFERASE/8-AMINO-7-OXONONANOATE SYNTHASE"/>
    <property type="match status" value="1"/>
</dbReference>
<proteinExistence type="inferred from homology"/>
<sequence>MSIGCPDLHQPMPTTAPDLFSNDYLSVTTSPRARNAFLKRVTHMPLVFGSGGSRLLTGNKDTHTDFEARITDFFGGPGCIASTAALFNSGYDANLAFWSTIPQKGDAVVFDEFVHASTRDGMAASPLKSLGALYAFKHNSVLSFRERVQQVLQAHPNIANGQGMLFVAVETLYSMEGDYAPLLQLLDAVDELIPKGCAHVMVDEAHTSSLFGPDGRGLLSALGLQGRVHTVLHTFSKGWGMSGAAILTSPLVRRYLVLYSRPLLYTTSLPHAHICGLNTVFDYLAGPDGNALRDRLRKMCNYFEQILETALRHVPPDLLSLLHREIPADYPSKVFSPIFPLISRSPKLLEEFLRPLGYAVTAIPYPTVPRGKEQIRVVLHAGNTEEELDEFVARLLQWVTMMEADEERRQEAPEDNAHPPERAKL</sequence>
<evidence type="ECO:0000256" key="6">
    <source>
        <dbReference type="SAM" id="MobiDB-lite"/>
    </source>
</evidence>
<comment type="cofactor">
    <cofactor evidence="1 5">
        <name>pyridoxal 5'-phosphate</name>
        <dbReference type="ChEBI" id="CHEBI:597326"/>
    </cofactor>
</comment>
<evidence type="ECO:0000313" key="8">
    <source>
        <dbReference type="EMBL" id="RDX42380.1"/>
    </source>
</evidence>
<evidence type="ECO:0000256" key="2">
    <source>
        <dbReference type="ARBA" id="ARBA00010008"/>
    </source>
</evidence>